<accession>A0ABR1GFM9</accession>
<feature type="region of interest" description="Disordered" evidence="8">
    <location>
        <begin position="499"/>
        <end position="544"/>
    </location>
</feature>
<feature type="domain" description="Pre-mRNA-splicing factor SLU7" evidence="9">
    <location>
        <begin position="165"/>
        <end position="461"/>
    </location>
</feature>
<feature type="region of interest" description="Disordered" evidence="8">
    <location>
        <begin position="1"/>
        <end position="34"/>
    </location>
</feature>
<comment type="function">
    <text evidence="7">Involved in pre-mRNA splicing.</text>
</comment>
<evidence type="ECO:0000256" key="1">
    <source>
        <dbReference type="ARBA" id="ARBA00004123"/>
    </source>
</evidence>
<feature type="region of interest" description="Disordered" evidence="8">
    <location>
        <begin position="194"/>
        <end position="262"/>
    </location>
</feature>
<dbReference type="InterPro" id="IPR021715">
    <property type="entry name" value="Slu7_dom"/>
</dbReference>
<protein>
    <recommendedName>
        <fullName evidence="7">Pre-mRNA-splicing factor SLU7</fullName>
    </recommendedName>
</protein>
<comment type="similarity">
    <text evidence="2 7">Belongs to the SLU7 family.</text>
</comment>
<proteinExistence type="inferred from homology"/>
<organism evidence="10 11">
    <name type="scientific">Aureococcus anophagefferens</name>
    <name type="common">Harmful bloom alga</name>
    <dbReference type="NCBI Taxonomy" id="44056"/>
    <lineage>
        <taxon>Eukaryota</taxon>
        <taxon>Sar</taxon>
        <taxon>Stramenopiles</taxon>
        <taxon>Ochrophyta</taxon>
        <taxon>Pelagophyceae</taxon>
        <taxon>Pelagomonadales</taxon>
        <taxon>Pelagomonadaceae</taxon>
        <taxon>Aureococcus</taxon>
    </lineage>
</organism>
<feature type="compositionally biased region" description="Basic and acidic residues" evidence="8">
    <location>
        <begin position="194"/>
        <end position="220"/>
    </location>
</feature>
<comment type="subunit">
    <text evidence="7">Associated with the spliceosome.</text>
</comment>
<evidence type="ECO:0000259" key="9">
    <source>
        <dbReference type="Pfam" id="PF11708"/>
    </source>
</evidence>
<dbReference type="Proteomes" id="UP001363151">
    <property type="component" value="Unassembled WGS sequence"/>
</dbReference>
<evidence type="ECO:0000256" key="2">
    <source>
        <dbReference type="ARBA" id="ARBA00007203"/>
    </source>
</evidence>
<dbReference type="Gene3D" id="2.30.30.140">
    <property type="match status" value="1"/>
</dbReference>
<reference evidence="10 11" key="1">
    <citation type="submission" date="2024-03" db="EMBL/GenBank/DDBJ databases">
        <title>Aureococcus anophagefferens CCMP1851 and Kratosvirus quantuckense: Draft genome of a second virus-susceptible host strain in the model system.</title>
        <authorList>
            <person name="Chase E."/>
            <person name="Truchon A.R."/>
            <person name="Schepens W."/>
            <person name="Wilhelm S.W."/>
        </authorList>
    </citation>
    <scope>NUCLEOTIDE SEQUENCE [LARGE SCALE GENOMIC DNA]</scope>
    <source>
        <strain evidence="10 11">CCMP1851</strain>
    </source>
</reference>
<keyword evidence="5 7" id="KW-0508">mRNA splicing</keyword>
<evidence type="ECO:0000313" key="11">
    <source>
        <dbReference type="Proteomes" id="UP001363151"/>
    </source>
</evidence>
<evidence type="ECO:0000256" key="7">
    <source>
        <dbReference type="RuleBase" id="RU367071"/>
    </source>
</evidence>
<dbReference type="EMBL" id="JBBJCI010000012">
    <property type="protein sequence ID" value="KAK7254889.1"/>
    <property type="molecule type" value="Genomic_DNA"/>
</dbReference>
<evidence type="ECO:0000256" key="5">
    <source>
        <dbReference type="ARBA" id="ARBA00023187"/>
    </source>
</evidence>
<evidence type="ECO:0000256" key="8">
    <source>
        <dbReference type="SAM" id="MobiDB-lite"/>
    </source>
</evidence>
<keyword evidence="6 7" id="KW-0539">Nucleus</keyword>
<sequence>MSARDRAKERELAEARQNGQAAPEVDVNSGAMINPHNPDFITKRPWYLGDSGPSLQHHDTRGAATASEVSMAEADAHLRRRRGAWDARVGGGAVAVVEVGAWIEALYRGKTPWLPARVAKVRLDGSLDLEFENGRTSQKVPRAHAKLPKAGAGARAGLESLGKVAYDAKRDRWHGYDPSMHKETEDRYAELDAARARRKDKRQDARSKEARAAAKAERKQAKAAQKAAGGGDDDDDSDSDSDSDDSDDEGDDEFRLDDAEAGDFQKRIARQGGVGGAQMKTTVRNLRIREDTAKYLRNLDPDSAFYDPKTRAMRENPTPHVDPKDLVYAGDNFARATGDALELAATHCFAWDVERKGASRGGDALHVQADPSRAELEKKKFEAKKAALDREKQRAILDKYGAQDVDEDAAERQLRAAGAASEAYREFDARGNVTRGAPLQKRASKYAEDVFDTNHTAVWGSYFCPRTFKWGYADDHGTTKNSYSTGAAGRAANDAARARGDAALAAPRPSLGEAAAATAGRRAARRGRRRAAPPSTAPDKDVVLDEAKVRAAMARARAAPADAANDANDKKRKYNSFATTDVTAEDMEAYRRTRVAADDPMAKFLGGEGA</sequence>
<evidence type="ECO:0000256" key="6">
    <source>
        <dbReference type="ARBA" id="ARBA00023242"/>
    </source>
</evidence>
<feature type="compositionally biased region" description="Acidic residues" evidence="8">
    <location>
        <begin position="231"/>
        <end position="261"/>
    </location>
</feature>
<keyword evidence="11" id="KW-1185">Reference proteome</keyword>
<dbReference type="PANTHER" id="PTHR12942:SF2">
    <property type="entry name" value="PRE-MRNA-SPLICING FACTOR SLU7"/>
    <property type="match status" value="1"/>
</dbReference>
<comment type="subcellular location">
    <subcellularLocation>
        <location evidence="1 7">Nucleus</location>
    </subcellularLocation>
</comment>
<name>A0ABR1GFM9_AURAN</name>
<dbReference type="Pfam" id="PF11708">
    <property type="entry name" value="Slu7"/>
    <property type="match status" value="1"/>
</dbReference>
<evidence type="ECO:0000256" key="3">
    <source>
        <dbReference type="ARBA" id="ARBA00022664"/>
    </source>
</evidence>
<keyword evidence="3 7" id="KW-0507">mRNA processing</keyword>
<evidence type="ECO:0000313" key="10">
    <source>
        <dbReference type="EMBL" id="KAK7254889.1"/>
    </source>
</evidence>
<dbReference type="PANTHER" id="PTHR12942">
    <property type="entry name" value="STEP II SPLICING FACTOR SLU7"/>
    <property type="match status" value="1"/>
</dbReference>
<feature type="compositionally biased region" description="Basic and acidic residues" evidence="8">
    <location>
        <begin position="1"/>
        <end position="14"/>
    </location>
</feature>
<feature type="compositionally biased region" description="Basic residues" evidence="8">
    <location>
        <begin position="522"/>
        <end position="531"/>
    </location>
</feature>
<comment type="caution">
    <text evidence="10">The sequence shown here is derived from an EMBL/GenBank/DDBJ whole genome shotgun (WGS) entry which is preliminary data.</text>
</comment>
<keyword evidence="4 7" id="KW-0747">Spliceosome</keyword>
<evidence type="ECO:0000256" key="4">
    <source>
        <dbReference type="ARBA" id="ARBA00022728"/>
    </source>
</evidence>
<gene>
    <name evidence="10" type="primary">SLU7</name>
    <name evidence="10" type="ORF">SO694_00137010</name>
</gene>
<dbReference type="InterPro" id="IPR039974">
    <property type="entry name" value="Splicing_factor_SLU7"/>
</dbReference>